<dbReference type="GeneID" id="16029514"/>
<sequence length="86" mass="9909">MVPLCESSVKGFFWWRFIIFIFSSGFPGFPGKSFASHMTPLFTPLDLEMDCTLLSFVPLVFTIPSTVQNCTGREPRAEQENQFRFF</sequence>
<evidence type="ECO:0000256" key="1">
    <source>
        <dbReference type="SAM" id="Phobius"/>
    </source>
</evidence>
<dbReference type="AlphaFoldDB" id="N0ACT3"/>
<gene>
    <name evidence="2" type="ORF">RSOL_m00710</name>
</gene>
<keyword evidence="1" id="KW-1133">Transmembrane helix</keyword>
<keyword evidence="1" id="KW-0812">Transmembrane</keyword>
<geneLocation type="mitochondrion" evidence="2"/>
<protein>
    <submittedName>
        <fullName evidence="2">Uncharacterized protein</fullName>
    </submittedName>
</protein>
<reference evidence="2" key="2">
    <citation type="journal article" date="2014" name="FEMS Microbiol. Lett.">
        <title>Mobile elements and mitochondrial genome expansion in the soil fungus and potato pathogen Rhizoctonia solani AG-3.</title>
        <authorList>
            <person name="Losada L."/>
            <person name="Pakala S.B."/>
            <person name="Fedorova N.D."/>
            <person name="Joardar V."/>
            <person name="Shabalina S.A."/>
            <person name="Hostetler J."/>
            <person name="Pakala S.M."/>
            <person name="Zafar N."/>
            <person name="Thomas E."/>
            <person name="Rodriguez-Carres M."/>
            <person name="Dean R."/>
            <person name="Vilgalys R."/>
            <person name="Nierman W.C."/>
            <person name="Cubeta M.A."/>
        </authorList>
    </citation>
    <scope>NUCLEOTIDE SEQUENCE</scope>
    <source>
        <strain evidence="2">AG3 Rhs1AP</strain>
    </source>
</reference>
<keyword evidence="1" id="KW-0472">Membrane</keyword>
<reference evidence="2" key="1">
    <citation type="submission" date="2012-12" db="EMBL/GenBank/DDBJ databases">
        <authorList>
            <person name="Pakala S."/>
            <person name="Fedorova N."/>
            <person name="Joardar V."/>
            <person name="Shabalina S."/>
            <person name="Hostetler J."/>
            <person name="Pakala S."/>
            <person name="Zafar N."/>
            <person name="Nierman W."/>
            <person name="Cubeta M."/>
        </authorList>
    </citation>
    <scope>NUCLEOTIDE SEQUENCE</scope>
    <source>
        <strain evidence="2">AG3 Rhs1AP</strain>
    </source>
</reference>
<name>N0ACT3_9AGAM</name>
<keyword evidence="2" id="KW-0496">Mitochondrion</keyword>
<accession>N0ACT3</accession>
<organism evidence="2">
    <name type="scientific">Rhizoctonia solani</name>
    <dbReference type="NCBI Taxonomy" id="456999"/>
    <lineage>
        <taxon>Eukaryota</taxon>
        <taxon>Fungi</taxon>
        <taxon>Dikarya</taxon>
        <taxon>Basidiomycota</taxon>
        <taxon>Agaricomycotina</taxon>
        <taxon>Agaricomycetes</taxon>
        <taxon>Cantharellales</taxon>
        <taxon>Ceratobasidiaceae</taxon>
        <taxon>Rhizoctonia</taxon>
    </lineage>
</organism>
<evidence type="ECO:0000313" key="2">
    <source>
        <dbReference type="EMBL" id="AGK45399.1"/>
    </source>
</evidence>
<dbReference type="RefSeq" id="YP_008082021.1">
    <property type="nucleotide sequence ID" value="NC_021436.1"/>
</dbReference>
<proteinExistence type="predicted"/>
<dbReference type="EMBL" id="KC352446">
    <property type="protein sequence ID" value="AGK45399.1"/>
    <property type="molecule type" value="Genomic_DNA"/>
</dbReference>
<feature type="transmembrane region" description="Helical" evidence="1">
    <location>
        <begin position="12"/>
        <end position="29"/>
    </location>
</feature>